<name>A0AA38SGN0_9PEZI</name>
<evidence type="ECO:0000256" key="3">
    <source>
        <dbReference type="ARBA" id="ARBA00023004"/>
    </source>
</evidence>
<dbReference type="PROSITE" id="PS00876">
    <property type="entry name" value="IDO_1"/>
    <property type="match status" value="1"/>
</dbReference>
<keyword evidence="3 4" id="KW-0408">Iron</keyword>
<keyword evidence="4" id="KW-0349">Heme</keyword>
<dbReference type="Proteomes" id="UP001174691">
    <property type="component" value="Unassembled WGS sequence"/>
</dbReference>
<gene>
    <name evidence="5" type="ORF">NKR19_g3574</name>
</gene>
<dbReference type="GO" id="GO:0005737">
    <property type="term" value="C:cytoplasm"/>
    <property type="evidence" value="ECO:0007669"/>
    <property type="project" value="TreeGrafter"/>
</dbReference>
<accession>A0AA38SGN0</accession>
<keyword evidence="2 4" id="KW-0479">Metal-binding</keyword>
<dbReference type="InterPro" id="IPR000898">
    <property type="entry name" value="Indolamine_dOase"/>
</dbReference>
<dbReference type="GO" id="GO:0020037">
    <property type="term" value="F:heme binding"/>
    <property type="evidence" value="ECO:0007669"/>
    <property type="project" value="InterPro"/>
</dbReference>
<dbReference type="SUPFAM" id="SSF140959">
    <property type="entry name" value="Indolic compounds 2,3-dioxygenase-like"/>
    <property type="match status" value="1"/>
</dbReference>
<dbReference type="Gene3D" id="1.20.58.480">
    <property type="match status" value="1"/>
</dbReference>
<dbReference type="AlphaFoldDB" id="A0AA38SGN0"/>
<organism evidence="5 6">
    <name type="scientific">Coniochaeta hoffmannii</name>
    <dbReference type="NCBI Taxonomy" id="91930"/>
    <lineage>
        <taxon>Eukaryota</taxon>
        <taxon>Fungi</taxon>
        <taxon>Dikarya</taxon>
        <taxon>Ascomycota</taxon>
        <taxon>Pezizomycotina</taxon>
        <taxon>Sordariomycetes</taxon>
        <taxon>Sordariomycetidae</taxon>
        <taxon>Coniochaetales</taxon>
        <taxon>Coniochaetaceae</taxon>
        <taxon>Coniochaeta</taxon>
    </lineage>
</organism>
<dbReference type="GO" id="GO:0019441">
    <property type="term" value="P:L-tryptophan catabolic process to kynurenine"/>
    <property type="evidence" value="ECO:0007669"/>
    <property type="project" value="InterPro"/>
</dbReference>
<protein>
    <submittedName>
        <fullName evidence="5">Indoleamine 2,3-dioxygenase</fullName>
    </submittedName>
</protein>
<comment type="similarity">
    <text evidence="1">Belongs to the indoleamine 2,3-dioxygenase family.</text>
</comment>
<keyword evidence="6" id="KW-1185">Reference proteome</keyword>
<feature type="binding site" description="proximal binding residue" evidence="4">
    <location>
        <position position="371"/>
    </location>
    <ligand>
        <name>heme b</name>
        <dbReference type="ChEBI" id="CHEBI:60344"/>
    </ligand>
    <ligandPart>
        <name>Fe</name>
        <dbReference type="ChEBI" id="CHEBI:18248"/>
    </ligandPart>
</feature>
<evidence type="ECO:0000256" key="2">
    <source>
        <dbReference type="ARBA" id="ARBA00022723"/>
    </source>
</evidence>
<dbReference type="PANTHER" id="PTHR28657">
    <property type="entry name" value="INDOLEAMINE 2,3-DIOXYGENASE"/>
    <property type="match status" value="1"/>
</dbReference>
<evidence type="ECO:0000313" key="5">
    <source>
        <dbReference type="EMBL" id="KAJ9158202.1"/>
    </source>
</evidence>
<reference evidence="5" key="1">
    <citation type="submission" date="2022-07" db="EMBL/GenBank/DDBJ databases">
        <title>Fungi with potential for degradation of polypropylene.</title>
        <authorList>
            <person name="Gostincar C."/>
        </authorList>
    </citation>
    <scope>NUCLEOTIDE SEQUENCE</scope>
    <source>
        <strain evidence="5">EXF-13287</strain>
    </source>
</reference>
<dbReference type="GO" id="GO:0033754">
    <property type="term" value="F:indoleamine 2,3-dioxygenase activity"/>
    <property type="evidence" value="ECO:0007669"/>
    <property type="project" value="TreeGrafter"/>
</dbReference>
<dbReference type="Pfam" id="PF01231">
    <property type="entry name" value="IDO"/>
    <property type="match status" value="1"/>
</dbReference>
<evidence type="ECO:0000256" key="1">
    <source>
        <dbReference type="ARBA" id="ARBA00007119"/>
    </source>
</evidence>
<dbReference type="GO" id="GO:0046872">
    <property type="term" value="F:metal ion binding"/>
    <property type="evidence" value="ECO:0007669"/>
    <property type="project" value="UniProtKB-KW"/>
</dbReference>
<dbReference type="GO" id="GO:0034354">
    <property type="term" value="P:'de novo' NAD+ biosynthetic process from L-tryptophan"/>
    <property type="evidence" value="ECO:0007669"/>
    <property type="project" value="TreeGrafter"/>
</dbReference>
<sequence length="443" mass="49455">MSPHALPPRHYDLEQDFYTLTEAGIEPNGFLPDGAPLQLLPDPYYGPLEELVKNLPSLLEDRSIRYRVHQLPVLNVSGLKTPPEWRRAYVILTFLAHGYIWGGDNAAEALPPQITIPLLRVSARLDLPPVATYASTCLWNYSSSSDDLTRLDSLQALHTFTGTEDESWFYTVSVAMEAQGANIIPIMLRALKAVKRRDYGTITYALEQLSVCIRKIHALLGRMYEKCSPMVFYYHIRPFLAGSKNMAAAGLPRGVLYDEGDGQGQWLQLRGGSNGQSSLIQFLDIVLGVEHKTNGNSSPDKMAGGGEKEPTFHQEVRAYMPAEHRRFLEDVSRMGSIRDVTMLPGDAPEQEKVREAFRAATEALTEFRNKHLEIVTRYIIIPSRRPPMDRSNLRVGLAGAPVGRPIEDKERGELTGTGGTALLPFLKQVRDETREAGCMRTPP</sequence>
<comment type="caution">
    <text evidence="5">The sequence shown here is derived from an EMBL/GenBank/DDBJ whole genome shotgun (WGS) entry which is preliminary data.</text>
</comment>
<evidence type="ECO:0000313" key="6">
    <source>
        <dbReference type="Proteomes" id="UP001174691"/>
    </source>
</evidence>
<dbReference type="PANTHER" id="PTHR28657:SF10">
    <property type="entry name" value="INDOLEAMINE 2,3-DIOXYGENASE"/>
    <property type="match status" value="1"/>
</dbReference>
<proteinExistence type="inferred from homology"/>
<evidence type="ECO:0000256" key="4">
    <source>
        <dbReference type="PIRSR" id="PIRSR600898-1"/>
    </source>
</evidence>
<dbReference type="EMBL" id="JANBVN010000040">
    <property type="protein sequence ID" value="KAJ9158202.1"/>
    <property type="molecule type" value="Genomic_DNA"/>
</dbReference>
<dbReference type="InterPro" id="IPR037217">
    <property type="entry name" value="Trp/Indoleamine_2_3_dOase-like"/>
</dbReference>